<dbReference type="Proteomes" id="UP000294911">
    <property type="component" value="Unassembled WGS sequence"/>
</dbReference>
<keyword evidence="2" id="KW-1185">Reference proteome</keyword>
<gene>
    <name evidence="1" type="ORF">EV191_10975</name>
</gene>
<evidence type="ECO:0000313" key="1">
    <source>
        <dbReference type="EMBL" id="TCP49253.1"/>
    </source>
</evidence>
<comment type="caution">
    <text evidence="1">The sequence shown here is derived from an EMBL/GenBank/DDBJ whole genome shotgun (WGS) entry which is preliminary data.</text>
</comment>
<protein>
    <submittedName>
        <fullName evidence="1">Uncharacterized protein</fullName>
    </submittedName>
</protein>
<dbReference type="EMBL" id="SLXQ01000009">
    <property type="protein sequence ID" value="TCP49253.1"/>
    <property type="molecule type" value="Genomic_DNA"/>
</dbReference>
<dbReference type="AlphaFoldDB" id="A0A4R2QIR6"/>
<proteinExistence type="predicted"/>
<sequence>MRDPVAVWRESLAFGGLQEYAGGEFDRLG</sequence>
<accession>A0A4R2QIR6</accession>
<evidence type="ECO:0000313" key="2">
    <source>
        <dbReference type="Proteomes" id="UP000294911"/>
    </source>
</evidence>
<reference evidence="1 2" key="1">
    <citation type="submission" date="2019-03" db="EMBL/GenBank/DDBJ databases">
        <title>Genomic Encyclopedia of Type Strains, Phase IV (KMG-IV): sequencing the most valuable type-strain genomes for metagenomic binning, comparative biology and taxonomic classification.</title>
        <authorList>
            <person name="Goeker M."/>
        </authorList>
    </citation>
    <scope>NUCLEOTIDE SEQUENCE [LARGE SCALE GENOMIC DNA]</scope>
    <source>
        <strain evidence="1 2">DSM 45765</strain>
    </source>
</reference>
<name>A0A4R2QIR6_9PSEU</name>
<organism evidence="1 2">
    <name type="scientific">Tamaricihabitans halophyticus</name>
    <dbReference type="NCBI Taxonomy" id="1262583"/>
    <lineage>
        <taxon>Bacteria</taxon>
        <taxon>Bacillati</taxon>
        <taxon>Actinomycetota</taxon>
        <taxon>Actinomycetes</taxon>
        <taxon>Pseudonocardiales</taxon>
        <taxon>Pseudonocardiaceae</taxon>
        <taxon>Tamaricihabitans</taxon>
    </lineage>
</organism>